<evidence type="ECO:0000256" key="6">
    <source>
        <dbReference type="ARBA" id="ARBA00023242"/>
    </source>
</evidence>
<gene>
    <name evidence="10" type="ORF">MAR_011155</name>
</gene>
<reference evidence="10" key="1">
    <citation type="submission" date="2022-11" db="EMBL/GenBank/DDBJ databases">
        <title>Centuries of genome instability and evolution in soft-shell clam transmissible cancer (bioRxiv).</title>
        <authorList>
            <person name="Hart S.F.M."/>
            <person name="Yonemitsu M.A."/>
            <person name="Giersch R.M."/>
            <person name="Beal B.F."/>
            <person name="Arriagada G."/>
            <person name="Davis B.W."/>
            <person name="Ostrander E.A."/>
            <person name="Goff S.P."/>
            <person name="Metzger M.J."/>
        </authorList>
    </citation>
    <scope>NUCLEOTIDE SEQUENCE</scope>
    <source>
        <strain evidence="10">MELC-2E11</strain>
        <tissue evidence="10">Siphon/mantle</tissue>
    </source>
</reference>
<comment type="subcellular location">
    <subcellularLocation>
        <location evidence="2">Chromosome</location>
        <location evidence="2">Centromere</location>
    </subcellularLocation>
    <subcellularLocation>
        <location evidence="1">Nucleus</location>
    </subcellularLocation>
</comment>
<protein>
    <submittedName>
        <fullName evidence="10">CENPK-like protein</fullName>
    </submittedName>
</protein>
<name>A0ABY7G296_MYAAR</name>
<evidence type="ECO:0000256" key="9">
    <source>
        <dbReference type="SAM" id="MobiDB-lite"/>
    </source>
</evidence>
<keyword evidence="11" id="KW-1185">Reference proteome</keyword>
<sequence length="255" mass="29328">MTTLSGKLHELHTRTEKKHIPATEAGSEGNVQPDIDIIRARCKQLEAEIAVTKTPESIMLLPNDPGVRFNELCADTEQRISQYKECVDFLSAQCSDMHQEYERECKQREELRLIIKAAEAKLTETDSHNLSHAEVCDRVQTKLKKLKDTDKEKKKQMVDFLDRKFPLPDQVTFNRVKKKLGSEERGGQLQTLADLLPLKSIIDMLMKACMSSPNNPYIVVDHRFWPLYVEFLLVYGIAVLHPDDSQRIKLTPFHL</sequence>
<organism evidence="10 11">
    <name type="scientific">Mya arenaria</name>
    <name type="common">Soft-shell clam</name>
    <dbReference type="NCBI Taxonomy" id="6604"/>
    <lineage>
        <taxon>Eukaryota</taxon>
        <taxon>Metazoa</taxon>
        <taxon>Spiralia</taxon>
        <taxon>Lophotrochozoa</taxon>
        <taxon>Mollusca</taxon>
        <taxon>Bivalvia</taxon>
        <taxon>Autobranchia</taxon>
        <taxon>Heteroconchia</taxon>
        <taxon>Euheterodonta</taxon>
        <taxon>Imparidentia</taxon>
        <taxon>Neoheterodontei</taxon>
        <taxon>Myida</taxon>
        <taxon>Myoidea</taxon>
        <taxon>Myidae</taxon>
        <taxon>Mya</taxon>
    </lineage>
</organism>
<dbReference type="PANTHER" id="PTHR14401">
    <property type="entry name" value="CENTROMERE PROTEIN K"/>
    <property type="match status" value="1"/>
</dbReference>
<evidence type="ECO:0000256" key="2">
    <source>
        <dbReference type="ARBA" id="ARBA00004584"/>
    </source>
</evidence>
<dbReference type="EMBL" id="CP111025">
    <property type="protein sequence ID" value="WAR25451.1"/>
    <property type="molecule type" value="Genomic_DNA"/>
</dbReference>
<dbReference type="InterPro" id="IPR020993">
    <property type="entry name" value="Centromere_CenpK"/>
</dbReference>
<keyword evidence="4" id="KW-0158">Chromosome</keyword>
<evidence type="ECO:0000256" key="1">
    <source>
        <dbReference type="ARBA" id="ARBA00004123"/>
    </source>
</evidence>
<keyword evidence="7" id="KW-0137">Centromere</keyword>
<evidence type="ECO:0000256" key="5">
    <source>
        <dbReference type="ARBA" id="ARBA00023054"/>
    </source>
</evidence>
<dbReference type="PANTHER" id="PTHR14401:SF6">
    <property type="entry name" value="CENTROMERE PROTEIN K"/>
    <property type="match status" value="1"/>
</dbReference>
<evidence type="ECO:0000256" key="8">
    <source>
        <dbReference type="SAM" id="Coils"/>
    </source>
</evidence>
<keyword evidence="5 8" id="KW-0175">Coiled coil</keyword>
<accession>A0ABY7G296</accession>
<feature type="region of interest" description="Disordered" evidence="9">
    <location>
        <begin position="1"/>
        <end position="30"/>
    </location>
</feature>
<proteinExistence type="inferred from homology"/>
<feature type="compositionally biased region" description="Basic and acidic residues" evidence="9">
    <location>
        <begin position="7"/>
        <end position="21"/>
    </location>
</feature>
<keyword evidence="6" id="KW-0539">Nucleus</keyword>
<dbReference type="Pfam" id="PF11802">
    <property type="entry name" value="CENP-K"/>
    <property type="match status" value="1"/>
</dbReference>
<evidence type="ECO:0000313" key="10">
    <source>
        <dbReference type="EMBL" id="WAR25451.1"/>
    </source>
</evidence>
<comment type="similarity">
    <text evidence="3">Belongs to the CENP-K/MCM22 family.</text>
</comment>
<evidence type="ECO:0000256" key="7">
    <source>
        <dbReference type="ARBA" id="ARBA00023328"/>
    </source>
</evidence>
<dbReference type="Proteomes" id="UP001164746">
    <property type="component" value="Chromosome 14"/>
</dbReference>
<evidence type="ECO:0000256" key="3">
    <source>
        <dbReference type="ARBA" id="ARBA00005795"/>
    </source>
</evidence>
<feature type="coiled-coil region" evidence="8">
    <location>
        <begin position="101"/>
        <end position="156"/>
    </location>
</feature>
<evidence type="ECO:0000256" key="4">
    <source>
        <dbReference type="ARBA" id="ARBA00022454"/>
    </source>
</evidence>
<evidence type="ECO:0000313" key="11">
    <source>
        <dbReference type="Proteomes" id="UP001164746"/>
    </source>
</evidence>